<keyword evidence="10" id="KW-1185">Reference proteome</keyword>
<sequence length="436" mass="45704">MTVILAGFSAALATGTGLLMLPFATVGDGSIGVLPALFTATSALSVTGLVVLDTGGDFTLFGQLVILGLIQVGGLGIMVFTMLLGMLVARRAGLRFRRAVAHETRSSGFGGIRPVIVRIIGLTLVVEAVTAAILVPRFRFGYDMDWAQAILFGVFHAISAFNNAGFGLHADSVVRYATDPLVILPLALAVIIGGMGFPVLVELVRRYRFPLSWSLTTRIVVVLTPLLLLAGTVFIAVQEWRNPGTLGAHGTGGRILAAFFQSTIARTAGFNSIDIAQMHPVSWFGLDILMFIGGGPAGTAGGVKVTTVAVLAAMTVSEVTGGRAVNLLGRRIDTAVHRQASTVIVLALALVLGATMLIMLDEPQWGLDRILFEAISAFATVGLSTGITAELPAFSQVVLIVLMAVGRIGPVTLASALALRRRHASYALPEERPLIG</sequence>
<evidence type="ECO:0000256" key="7">
    <source>
        <dbReference type="ARBA" id="ARBA00023136"/>
    </source>
</evidence>
<evidence type="ECO:0000256" key="8">
    <source>
        <dbReference type="SAM" id="Phobius"/>
    </source>
</evidence>
<evidence type="ECO:0000256" key="1">
    <source>
        <dbReference type="ARBA" id="ARBA00004651"/>
    </source>
</evidence>
<keyword evidence="6" id="KW-0406">Ion transport</keyword>
<feature type="transmembrane region" description="Helical" evidence="8">
    <location>
        <begin position="182"/>
        <end position="203"/>
    </location>
</feature>
<evidence type="ECO:0000313" key="9">
    <source>
        <dbReference type="EMBL" id="GAA4387616.1"/>
    </source>
</evidence>
<evidence type="ECO:0000256" key="2">
    <source>
        <dbReference type="ARBA" id="ARBA00022448"/>
    </source>
</evidence>
<feature type="transmembrane region" description="Helical" evidence="8">
    <location>
        <begin position="340"/>
        <end position="358"/>
    </location>
</feature>
<name>A0ABP8JA95_9MICO</name>
<protein>
    <submittedName>
        <fullName evidence="9">Potassium transporter TrkG</fullName>
    </submittedName>
</protein>
<gene>
    <name evidence="9" type="ORF">GCM10023167_11720</name>
</gene>
<feature type="transmembrane region" description="Helical" evidence="8">
    <location>
        <begin position="64"/>
        <end position="88"/>
    </location>
</feature>
<keyword evidence="4 8" id="KW-0812">Transmembrane</keyword>
<comment type="caution">
    <text evidence="9">The sequence shown here is derived from an EMBL/GenBank/DDBJ whole genome shotgun (WGS) entry which is preliminary data.</text>
</comment>
<dbReference type="PANTHER" id="PTHR32024:SF1">
    <property type="entry name" value="KTR SYSTEM POTASSIUM UPTAKE PROTEIN B"/>
    <property type="match status" value="1"/>
</dbReference>
<evidence type="ECO:0000256" key="6">
    <source>
        <dbReference type="ARBA" id="ARBA00023065"/>
    </source>
</evidence>
<dbReference type="InterPro" id="IPR003445">
    <property type="entry name" value="Cat_transpt"/>
</dbReference>
<evidence type="ECO:0000256" key="3">
    <source>
        <dbReference type="ARBA" id="ARBA00022475"/>
    </source>
</evidence>
<dbReference type="PANTHER" id="PTHR32024">
    <property type="entry name" value="TRK SYSTEM POTASSIUM UPTAKE PROTEIN TRKG-RELATED"/>
    <property type="match status" value="1"/>
</dbReference>
<evidence type="ECO:0000313" key="10">
    <source>
        <dbReference type="Proteomes" id="UP001500642"/>
    </source>
</evidence>
<feature type="transmembrane region" description="Helical" evidence="8">
    <location>
        <begin position="31"/>
        <end position="52"/>
    </location>
</feature>
<feature type="transmembrane region" description="Helical" evidence="8">
    <location>
        <begin position="393"/>
        <end position="419"/>
    </location>
</feature>
<proteinExistence type="predicted"/>
<dbReference type="Pfam" id="PF02386">
    <property type="entry name" value="TrkH"/>
    <property type="match status" value="1"/>
</dbReference>
<dbReference type="Proteomes" id="UP001500642">
    <property type="component" value="Unassembled WGS sequence"/>
</dbReference>
<feature type="transmembrane region" description="Helical" evidence="8">
    <location>
        <begin position="215"/>
        <end position="237"/>
    </location>
</feature>
<evidence type="ECO:0000256" key="5">
    <source>
        <dbReference type="ARBA" id="ARBA00022989"/>
    </source>
</evidence>
<reference evidence="10" key="1">
    <citation type="journal article" date="2019" name="Int. J. Syst. Evol. Microbiol.">
        <title>The Global Catalogue of Microorganisms (GCM) 10K type strain sequencing project: providing services to taxonomists for standard genome sequencing and annotation.</title>
        <authorList>
            <consortium name="The Broad Institute Genomics Platform"/>
            <consortium name="The Broad Institute Genome Sequencing Center for Infectious Disease"/>
            <person name="Wu L."/>
            <person name="Ma J."/>
        </authorList>
    </citation>
    <scope>NUCLEOTIDE SEQUENCE [LARGE SCALE GENOMIC DNA]</scope>
    <source>
        <strain evidence="10">JCM 17808</strain>
    </source>
</reference>
<keyword evidence="2" id="KW-0813">Transport</keyword>
<comment type="subcellular location">
    <subcellularLocation>
        <location evidence="1">Cell membrane</location>
        <topology evidence="1">Multi-pass membrane protein</topology>
    </subcellularLocation>
</comment>
<feature type="transmembrane region" description="Helical" evidence="8">
    <location>
        <begin position="147"/>
        <end position="170"/>
    </location>
</feature>
<keyword evidence="7 8" id="KW-0472">Membrane</keyword>
<feature type="transmembrane region" description="Helical" evidence="8">
    <location>
        <begin position="115"/>
        <end position="135"/>
    </location>
</feature>
<keyword evidence="3" id="KW-1003">Cell membrane</keyword>
<organism evidence="9 10">
    <name type="scientific">Brevibacterium pityocampae</name>
    <dbReference type="NCBI Taxonomy" id="506594"/>
    <lineage>
        <taxon>Bacteria</taxon>
        <taxon>Bacillati</taxon>
        <taxon>Actinomycetota</taxon>
        <taxon>Actinomycetes</taxon>
        <taxon>Micrococcales</taxon>
        <taxon>Brevibacteriaceae</taxon>
        <taxon>Brevibacterium</taxon>
    </lineage>
</organism>
<accession>A0ABP8JA95</accession>
<evidence type="ECO:0000256" key="4">
    <source>
        <dbReference type="ARBA" id="ARBA00022692"/>
    </source>
</evidence>
<dbReference type="EMBL" id="BAABGL010000004">
    <property type="protein sequence ID" value="GAA4387616.1"/>
    <property type="molecule type" value="Genomic_DNA"/>
</dbReference>
<keyword evidence="5 8" id="KW-1133">Transmembrane helix</keyword>